<name>A0A3S8UAL7_9RHOB</name>
<keyword evidence="3" id="KW-1185">Reference proteome</keyword>
<dbReference type="Proteomes" id="UP000282002">
    <property type="component" value="Chromosome"/>
</dbReference>
<feature type="transmembrane region" description="Helical" evidence="1">
    <location>
        <begin position="6"/>
        <end position="25"/>
    </location>
</feature>
<feature type="transmembrane region" description="Helical" evidence="1">
    <location>
        <begin position="110"/>
        <end position="133"/>
    </location>
</feature>
<dbReference type="Pfam" id="PF14108">
    <property type="entry name" value="ABA4-like"/>
    <property type="match status" value="1"/>
</dbReference>
<dbReference type="EMBL" id="CP034328">
    <property type="protein sequence ID" value="AZL60618.1"/>
    <property type="molecule type" value="Genomic_DNA"/>
</dbReference>
<keyword evidence="1" id="KW-0812">Transmembrane</keyword>
<reference evidence="2 3" key="1">
    <citation type="submission" date="2018-12" db="EMBL/GenBank/DDBJ databases">
        <title>Complete genome sequencing of Tabrizicola sp. K13M18.</title>
        <authorList>
            <person name="Bae J.-W."/>
        </authorList>
    </citation>
    <scope>NUCLEOTIDE SEQUENCE [LARGE SCALE GENOMIC DNA]</scope>
    <source>
        <strain evidence="2 3">K13M18</strain>
    </source>
</reference>
<proteinExistence type="predicted"/>
<feature type="transmembrane region" description="Helical" evidence="1">
    <location>
        <begin position="37"/>
        <end position="58"/>
    </location>
</feature>
<dbReference type="RefSeq" id="WP_125326810.1">
    <property type="nucleotide sequence ID" value="NZ_CP034328.1"/>
</dbReference>
<feature type="transmembrane region" description="Helical" evidence="1">
    <location>
        <begin position="78"/>
        <end position="98"/>
    </location>
</feature>
<evidence type="ECO:0000313" key="2">
    <source>
        <dbReference type="EMBL" id="AZL60618.1"/>
    </source>
</evidence>
<dbReference type="KEGG" id="taw:EI545_18390"/>
<sequence length="148" mass="15647">MPPDPHALFQLTGPMAMLGWLTLALSPIAPRIADMVAALLMPVLLSIGYTALILVHWSDAPGGFDSLAAVMALFTDPGVALAGWVHYLAFDLFVGAWITRTARAEGINHLLVLPCLVLTFLFGPAGFLAFTALRGSFAARARMTGAIA</sequence>
<protein>
    <submittedName>
        <fullName evidence="2">DUF4281 domain-containing protein</fullName>
    </submittedName>
</protein>
<keyword evidence="1" id="KW-0472">Membrane</keyword>
<accession>A0A3S8UAL7</accession>
<keyword evidence="1" id="KW-1133">Transmembrane helix</keyword>
<gene>
    <name evidence="2" type="ORF">EI545_18390</name>
</gene>
<dbReference type="OrthoDB" id="345237at2"/>
<dbReference type="AlphaFoldDB" id="A0A3S8UAL7"/>
<organism evidence="2 3">
    <name type="scientific">Tabrizicola piscis</name>
    <dbReference type="NCBI Taxonomy" id="2494374"/>
    <lineage>
        <taxon>Bacteria</taxon>
        <taxon>Pseudomonadati</taxon>
        <taxon>Pseudomonadota</taxon>
        <taxon>Alphaproteobacteria</taxon>
        <taxon>Rhodobacterales</taxon>
        <taxon>Paracoccaceae</taxon>
        <taxon>Tabrizicola</taxon>
    </lineage>
</organism>
<evidence type="ECO:0000256" key="1">
    <source>
        <dbReference type="SAM" id="Phobius"/>
    </source>
</evidence>
<evidence type="ECO:0000313" key="3">
    <source>
        <dbReference type="Proteomes" id="UP000282002"/>
    </source>
</evidence>
<dbReference type="InterPro" id="IPR025461">
    <property type="entry name" value="ABA4-like"/>
</dbReference>